<evidence type="ECO:0000313" key="1">
    <source>
        <dbReference type="EMBL" id="HIY20364.1"/>
    </source>
</evidence>
<organism evidence="1 2">
    <name type="scientific">Candidatus Flavonifractor merdigallinarum</name>
    <dbReference type="NCBI Taxonomy" id="2838589"/>
    <lineage>
        <taxon>Bacteria</taxon>
        <taxon>Bacillati</taxon>
        <taxon>Bacillota</taxon>
        <taxon>Clostridia</taxon>
        <taxon>Eubacteriales</taxon>
        <taxon>Oscillospiraceae</taxon>
        <taxon>Flavonifractor</taxon>
    </lineage>
</organism>
<accession>A0A9D1Y691</accession>
<reference evidence="1" key="2">
    <citation type="submission" date="2021-04" db="EMBL/GenBank/DDBJ databases">
        <authorList>
            <person name="Gilroy R."/>
        </authorList>
    </citation>
    <scope>NUCLEOTIDE SEQUENCE</scope>
    <source>
        <strain evidence="1">ChiBcec16_6824</strain>
    </source>
</reference>
<evidence type="ECO:0000313" key="2">
    <source>
        <dbReference type="Proteomes" id="UP000823868"/>
    </source>
</evidence>
<sequence length="341" mass="36838">MATFTQNYGLHQWVPEDQFLRTDFNEDFQKIDAAIKAAENKATSGDEQVSTAVQAAQSTADRALAGLEPLSYNVYNLLLQNYYDGKSTQYKKSLLFDGFQDKSGIASMTGIVWDAARPSLLLDAVGQQQDSVAFGVDFTYMMQKNSQVGLDWTATGNGILTKVESYIQGSGTLVILQDKQELYSTPIAQGQLKGIATATVNVTVTAGVTYRIELRSGDTQIAVSVRNSEYNFGARLSFTPKTLTSGSMTTTGVAPGMTAQRAVAWVRHLNGTASLSLQTGGSWTSMSRTGTRTTVNLDGESCTESTFTLNRSLSGNLALQFSFSTSLGKSVRVFDYGVVLL</sequence>
<proteinExistence type="predicted"/>
<dbReference type="AlphaFoldDB" id="A0A9D1Y691"/>
<comment type="caution">
    <text evidence="1">The sequence shown here is derived from an EMBL/GenBank/DDBJ whole genome shotgun (WGS) entry which is preliminary data.</text>
</comment>
<name>A0A9D1Y691_9FIRM</name>
<dbReference type="EMBL" id="DXDX01000009">
    <property type="protein sequence ID" value="HIY20364.1"/>
    <property type="molecule type" value="Genomic_DNA"/>
</dbReference>
<reference evidence="1" key="1">
    <citation type="journal article" date="2021" name="PeerJ">
        <title>Extensive microbial diversity within the chicken gut microbiome revealed by metagenomics and culture.</title>
        <authorList>
            <person name="Gilroy R."/>
            <person name="Ravi A."/>
            <person name="Getino M."/>
            <person name="Pursley I."/>
            <person name="Horton D.L."/>
            <person name="Alikhan N.F."/>
            <person name="Baker D."/>
            <person name="Gharbi K."/>
            <person name="Hall N."/>
            <person name="Watson M."/>
            <person name="Adriaenssens E.M."/>
            <person name="Foster-Nyarko E."/>
            <person name="Jarju S."/>
            <person name="Secka A."/>
            <person name="Antonio M."/>
            <person name="Oren A."/>
            <person name="Chaudhuri R.R."/>
            <person name="La Ragione R."/>
            <person name="Hildebrand F."/>
            <person name="Pallen M.J."/>
        </authorList>
    </citation>
    <scope>NUCLEOTIDE SEQUENCE</scope>
    <source>
        <strain evidence="1">ChiBcec16_6824</strain>
    </source>
</reference>
<gene>
    <name evidence="1" type="ORF">H9841_00490</name>
</gene>
<protein>
    <submittedName>
        <fullName evidence="1">Uncharacterized protein</fullName>
    </submittedName>
</protein>
<dbReference type="Proteomes" id="UP000823868">
    <property type="component" value="Unassembled WGS sequence"/>
</dbReference>